<keyword evidence="8" id="KW-1185">Reference proteome</keyword>
<dbReference type="GO" id="GO:0009396">
    <property type="term" value="P:folic acid-containing compound biosynthetic process"/>
    <property type="evidence" value="ECO:0007669"/>
    <property type="project" value="TreeGrafter"/>
</dbReference>
<organism evidence="7 8">
    <name type="scientific">Actinoalloteichus fjordicus</name>
    <dbReference type="NCBI Taxonomy" id="1612552"/>
    <lineage>
        <taxon>Bacteria</taxon>
        <taxon>Bacillati</taxon>
        <taxon>Actinomycetota</taxon>
        <taxon>Actinomycetes</taxon>
        <taxon>Pseudonocardiales</taxon>
        <taxon>Pseudonocardiaceae</taxon>
        <taxon>Actinoalloteichus</taxon>
    </lineage>
</organism>
<gene>
    <name evidence="7" type="ORF">UA74_03270</name>
</gene>
<keyword evidence="5" id="KW-0460">Magnesium</keyword>
<dbReference type="NCBIfam" id="TIGR02727">
    <property type="entry name" value="MTHFS_bact"/>
    <property type="match status" value="1"/>
</dbReference>
<evidence type="ECO:0000313" key="8">
    <source>
        <dbReference type="Proteomes" id="UP000185511"/>
    </source>
</evidence>
<keyword evidence="7" id="KW-0436">Ligase</keyword>
<dbReference type="Pfam" id="PF01812">
    <property type="entry name" value="5-FTHF_cyc-lig"/>
    <property type="match status" value="1"/>
</dbReference>
<keyword evidence="3 4" id="KW-0067">ATP-binding</keyword>
<dbReference type="EMBL" id="CP016076">
    <property type="protein sequence ID" value="APU12736.1"/>
    <property type="molecule type" value="Genomic_DNA"/>
</dbReference>
<comment type="similarity">
    <text evidence="1 5">Belongs to the 5-formyltetrahydrofolate cyclo-ligase family.</text>
</comment>
<feature type="region of interest" description="Disordered" evidence="6">
    <location>
        <begin position="1"/>
        <end position="23"/>
    </location>
</feature>
<dbReference type="Proteomes" id="UP000185511">
    <property type="component" value="Chromosome"/>
</dbReference>
<dbReference type="InterPro" id="IPR024185">
    <property type="entry name" value="FTHF_cligase-like_sf"/>
</dbReference>
<dbReference type="AlphaFoldDB" id="A0AAC9L899"/>
<name>A0AAC9L899_9PSEU</name>
<dbReference type="GO" id="GO:0046872">
    <property type="term" value="F:metal ion binding"/>
    <property type="evidence" value="ECO:0007669"/>
    <property type="project" value="UniProtKB-KW"/>
</dbReference>
<proteinExistence type="inferred from homology"/>
<keyword evidence="2 4" id="KW-0547">Nucleotide-binding</keyword>
<evidence type="ECO:0000256" key="1">
    <source>
        <dbReference type="ARBA" id="ARBA00010638"/>
    </source>
</evidence>
<dbReference type="Gene3D" id="3.40.50.10420">
    <property type="entry name" value="NagB/RpiA/CoA transferase-like"/>
    <property type="match status" value="1"/>
</dbReference>
<evidence type="ECO:0000256" key="5">
    <source>
        <dbReference type="RuleBase" id="RU361279"/>
    </source>
</evidence>
<evidence type="ECO:0000256" key="2">
    <source>
        <dbReference type="ARBA" id="ARBA00022741"/>
    </source>
</evidence>
<keyword evidence="5" id="KW-0479">Metal-binding</keyword>
<accession>A0AAC9L899</accession>
<evidence type="ECO:0000256" key="6">
    <source>
        <dbReference type="SAM" id="MobiDB-lite"/>
    </source>
</evidence>
<reference evidence="8" key="1">
    <citation type="submission" date="2016-06" db="EMBL/GenBank/DDBJ databases">
        <title>Complete genome sequence of Actinoalloteichus fjordicus DSM 46855 (=ADI127-17), type strain of the new species Actinoalloteichus fjordicus.</title>
        <authorList>
            <person name="Ruckert C."/>
            <person name="Nouioui I."/>
            <person name="Willmese J."/>
            <person name="van Wezel G."/>
            <person name="Klenk H.-P."/>
            <person name="Kalinowski J."/>
            <person name="Zotchev S.B."/>
        </authorList>
    </citation>
    <scope>NUCLEOTIDE SEQUENCE [LARGE SCALE GENOMIC DNA]</scope>
    <source>
        <strain evidence="8">ADI127-7</strain>
    </source>
</reference>
<dbReference type="GO" id="GO:0030272">
    <property type="term" value="F:5-formyltetrahydrofolate cyclo-ligase activity"/>
    <property type="evidence" value="ECO:0007669"/>
    <property type="project" value="UniProtKB-EC"/>
</dbReference>
<evidence type="ECO:0000256" key="3">
    <source>
        <dbReference type="ARBA" id="ARBA00022840"/>
    </source>
</evidence>
<feature type="binding site" evidence="4">
    <location>
        <position position="69"/>
    </location>
    <ligand>
        <name>substrate</name>
    </ligand>
</feature>
<dbReference type="SUPFAM" id="SSF100950">
    <property type="entry name" value="NagB/RpiA/CoA transferase-like"/>
    <property type="match status" value="1"/>
</dbReference>
<protein>
    <recommendedName>
        <fullName evidence="5">5-formyltetrahydrofolate cyclo-ligase</fullName>
        <ecNumber evidence="5">6.3.3.2</ecNumber>
    </recommendedName>
</protein>
<dbReference type="InterPro" id="IPR002698">
    <property type="entry name" value="FTHF_cligase"/>
</dbReference>
<dbReference type="KEGG" id="acad:UA74_03270"/>
<evidence type="ECO:0000256" key="4">
    <source>
        <dbReference type="PIRSR" id="PIRSR006806-1"/>
    </source>
</evidence>
<dbReference type="GO" id="GO:0035999">
    <property type="term" value="P:tetrahydrofolate interconversion"/>
    <property type="evidence" value="ECO:0007669"/>
    <property type="project" value="TreeGrafter"/>
</dbReference>
<dbReference type="PIRSF" id="PIRSF006806">
    <property type="entry name" value="FTHF_cligase"/>
    <property type="match status" value="1"/>
</dbReference>
<dbReference type="GO" id="GO:0005524">
    <property type="term" value="F:ATP binding"/>
    <property type="evidence" value="ECO:0007669"/>
    <property type="project" value="UniProtKB-KW"/>
</dbReference>
<sequence>MSANRESGHPFTDQAVAPTTRTKDEWRDTLVAARRAVSAATRAAEAEALAAVLGELADGLAGETVCAYLPVRTEPGSIDGLDSLRRAGVRVLLPIVAGAGALDWAEFTGRNGLRTGPFGLQEPAGSPLGTAAVVWASLLLVPALAVDQTGVRLGRGGGYYDRSLPGVRATATVAAVIRDEEHVDALLPAEPHDVLMTSVLTPGGGLRRLSTAGRRRPRFA</sequence>
<comment type="catalytic activity">
    <reaction evidence="5">
        <text>(6S)-5-formyl-5,6,7,8-tetrahydrofolate + ATP = (6R)-5,10-methenyltetrahydrofolate + ADP + phosphate</text>
        <dbReference type="Rhea" id="RHEA:10488"/>
        <dbReference type="ChEBI" id="CHEBI:30616"/>
        <dbReference type="ChEBI" id="CHEBI:43474"/>
        <dbReference type="ChEBI" id="CHEBI:57455"/>
        <dbReference type="ChEBI" id="CHEBI:57457"/>
        <dbReference type="ChEBI" id="CHEBI:456216"/>
        <dbReference type="EC" id="6.3.3.2"/>
    </reaction>
</comment>
<dbReference type="InterPro" id="IPR037171">
    <property type="entry name" value="NagB/RpiA_transferase-like"/>
</dbReference>
<feature type="binding site" evidence="4">
    <location>
        <position position="74"/>
    </location>
    <ligand>
        <name>substrate</name>
    </ligand>
</feature>
<feature type="binding site" evidence="4">
    <location>
        <begin position="23"/>
        <end position="27"/>
    </location>
    <ligand>
        <name>ATP</name>
        <dbReference type="ChEBI" id="CHEBI:30616"/>
    </ligand>
</feature>
<dbReference type="PANTHER" id="PTHR23407:SF1">
    <property type="entry name" value="5-FORMYLTETRAHYDROFOLATE CYCLO-LIGASE"/>
    <property type="match status" value="1"/>
</dbReference>
<comment type="cofactor">
    <cofactor evidence="5">
        <name>Mg(2+)</name>
        <dbReference type="ChEBI" id="CHEBI:18420"/>
    </cofactor>
</comment>
<dbReference type="EC" id="6.3.3.2" evidence="5"/>
<dbReference type="PANTHER" id="PTHR23407">
    <property type="entry name" value="ATPASE INHIBITOR/5-FORMYLTETRAHYDROFOLATE CYCLO-LIGASE"/>
    <property type="match status" value="1"/>
</dbReference>
<dbReference type="RefSeq" id="WP_075738781.1">
    <property type="nucleotide sequence ID" value="NZ_CP016076.1"/>
</dbReference>
<evidence type="ECO:0000313" key="7">
    <source>
        <dbReference type="EMBL" id="APU12736.1"/>
    </source>
</evidence>
<feature type="binding site" evidence="4">
    <location>
        <begin position="152"/>
        <end position="160"/>
    </location>
    <ligand>
        <name>ATP</name>
        <dbReference type="ChEBI" id="CHEBI:30616"/>
    </ligand>
</feature>